<evidence type="ECO:0000313" key="6">
    <source>
        <dbReference type="EMBL" id="THG99500.1"/>
    </source>
</evidence>
<dbReference type="SUPFAM" id="SSF46785">
    <property type="entry name" value="Winged helix' DNA-binding domain"/>
    <property type="match status" value="1"/>
</dbReference>
<keyword evidence="7" id="KW-1185">Reference proteome</keyword>
<dbReference type="InterPro" id="IPR036390">
    <property type="entry name" value="WH_DNA-bd_sf"/>
</dbReference>
<keyword evidence="2" id="KW-0808">Transferase</keyword>
<protein>
    <recommendedName>
        <fullName evidence="4">O-methyltransferase C-terminal domain-containing protein</fullName>
    </recommendedName>
</protein>
<dbReference type="Gene3D" id="3.40.50.150">
    <property type="entry name" value="Vaccinia Virus protein VP39"/>
    <property type="match status" value="1"/>
</dbReference>
<evidence type="ECO:0000256" key="3">
    <source>
        <dbReference type="ARBA" id="ARBA00022691"/>
    </source>
</evidence>
<evidence type="ECO:0000256" key="2">
    <source>
        <dbReference type="ARBA" id="ARBA00022679"/>
    </source>
</evidence>
<dbReference type="Proteomes" id="UP000309038">
    <property type="component" value="Unassembled WGS sequence"/>
</dbReference>
<name>A0A4S4KMZ7_9APHY</name>
<dbReference type="GO" id="GO:0008171">
    <property type="term" value="F:O-methyltransferase activity"/>
    <property type="evidence" value="ECO:0007669"/>
    <property type="project" value="InterPro"/>
</dbReference>
<gene>
    <name evidence="6" type="ORF">EW026_g2858</name>
    <name evidence="5" type="ORF">EW026_g8173</name>
</gene>
<reference evidence="6 7" key="1">
    <citation type="submission" date="2019-02" db="EMBL/GenBank/DDBJ databases">
        <title>Genome sequencing of the rare red list fungi Phlebia centrifuga.</title>
        <authorList>
            <person name="Buettner E."/>
            <person name="Kellner H."/>
        </authorList>
    </citation>
    <scope>NUCLEOTIDE SEQUENCE [LARGE SCALE GENOMIC DNA]</scope>
    <source>
        <strain evidence="6 7">DSM 108282</strain>
    </source>
</reference>
<dbReference type="InterPro" id="IPR016461">
    <property type="entry name" value="COMT-like"/>
</dbReference>
<evidence type="ECO:0000313" key="5">
    <source>
        <dbReference type="EMBL" id="THG92897.1"/>
    </source>
</evidence>
<dbReference type="GO" id="GO:0032259">
    <property type="term" value="P:methylation"/>
    <property type="evidence" value="ECO:0007669"/>
    <property type="project" value="UniProtKB-KW"/>
</dbReference>
<sequence>MDTQFQELDSLQRTLNHAIDTFRKELIAANLPALSSQATEPHPLDDNNYLAPTRLYEARRLAIASIVQLKNLLQYPFEKASEDAYAVYDRACVDVMISTGLADCLGKAPDRKKGLHVDDLQKELDMDGRKLTIVLRYLCTQGWVRETQEGVFALNRIGNELLEGSLGRGRLGSPYVPELAGTLVKWLQHPEWKYSDSVLHTPVQIVHKTDLSCFDWVKTRPDLFPYLSEAMRAAGNAYIRGLLTDYPWGSLEGQTIVDCGGGTGAMSIALAKTFPSLRFIIQDLPETLTLAKAQPQCRKGDDYHYLFRHVLHDWPDDDATKILTRTAEAAGPKSKIFIMETVSIPGIIDTSEASGGDDAALNALNALNNVTYEPVSPPPFIPANLGAASKHREGLVIQLLSLFNAQGRTLADWKRLAESSGLKLVKVYSMRADMSVIECALPAQKTCEVC</sequence>
<feature type="domain" description="O-methyltransferase C-terminal" evidence="4">
    <location>
        <begin position="212"/>
        <end position="342"/>
    </location>
</feature>
<dbReference type="InterPro" id="IPR001077">
    <property type="entry name" value="COMT_C"/>
</dbReference>
<dbReference type="SUPFAM" id="SSF53335">
    <property type="entry name" value="S-adenosyl-L-methionine-dependent methyltransferases"/>
    <property type="match status" value="1"/>
</dbReference>
<dbReference type="AlphaFoldDB" id="A0A4S4KMZ7"/>
<dbReference type="PROSITE" id="PS51683">
    <property type="entry name" value="SAM_OMT_II"/>
    <property type="match status" value="1"/>
</dbReference>
<dbReference type="Gene3D" id="1.10.10.10">
    <property type="entry name" value="Winged helix-like DNA-binding domain superfamily/Winged helix DNA-binding domain"/>
    <property type="match status" value="1"/>
</dbReference>
<accession>A0A4S4KMZ7</accession>
<dbReference type="Pfam" id="PF00891">
    <property type="entry name" value="Methyltransf_2"/>
    <property type="match status" value="1"/>
</dbReference>
<evidence type="ECO:0000256" key="1">
    <source>
        <dbReference type="ARBA" id="ARBA00022603"/>
    </source>
</evidence>
<dbReference type="InterPro" id="IPR036388">
    <property type="entry name" value="WH-like_DNA-bd_sf"/>
</dbReference>
<dbReference type="PANTHER" id="PTHR43712:SF2">
    <property type="entry name" value="O-METHYLTRANSFERASE CICE"/>
    <property type="match status" value="1"/>
</dbReference>
<evidence type="ECO:0000313" key="7">
    <source>
        <dbReference type="Proteomes" id="UP000309038"/>
    </source>
</evidence>
<evidence type="ECO:0000259" key="4">
    <source>
        <dbReference type="Pfam" id="PF00891"/>
    </source>
</evidence>
<proteinExistence type="predicted"/>
<comment type="caution">
    <text evidence="6">The sequence shown here is derived from an EMBL/GenBank/DDBJ whole genome shotgun (WGS) entry which is preliminary data.</text>
</comment>
<dbReference type="InterPro" id="IPR029063">
    <property type="entry name" value="SAM-dependent_MTases_sf"/>
</dbReference>
<keyword evidence="1" id="KW-0489">Methyltransferase</keyword>
<dbReference type="PANTHER" id="PTHR43712">
    <property type="entry name" value="PUTATIVE (AFU_ORTHOLOGUE AFUA_4G14580)-RELATED"/>
    <property type="match status" value="1"/>
</dbReference>
<organism evidence="6 7">
    <name type="scientific">Hermanssonia centrifuga</name>
    <dbReference type="NCBI Taxonomy" id="98765"/>
    <lineage>
        <taxon>Eukaryota</taxon>
        <taxon>Fungi</taxon>
        <taxon>Dikarya</taxon>
        <taxon>Basidiomycota</taxon>
        <taxon>Agaricomycotina</taxon>
        <taxon>Agaricomycetes</taxon>
        <taxon>Polyporales</taxon>
        <taxon>Meruliaceae</taxon>
        <taxon>Hermanssonia</taxon>
    </lineage>
</organism>
<dbReference type="EMBL" id="SGPJ01000876">
    <property type="protein sequence ID" value="THG92897.1"/>
    <property type="molecule type" value="Genomic_DNA"/>
</dbReference>
<dbReference type="EMBL" id="SGPJ01000078">
    <property type="protein sequence ID" value="THG99500.1"/>
    <property type="molecule type" value="Genomic_DNA"/>
</dbReference>
<keyword evidence="3" id="KW-0949">S-adenosyl-L-methionine</keyword>